<feature type="chain" id="PRO_5042207862" evidence="1">
    <location>
        <begin position="24"/>
        <end position="306"/>
    </location>
</feature>
<evidence type="ECO:0000313" key="3">
    <source>
        <dbReference type="EMBL" id="MBK1856415.1"/>
    </source>
</evidence>
<feature type="signal peptide" evidence="1">
    <location>
        <begin position="1"/>
        <end position="23"/>
    </location>
</feature>
<keyword evidence="1" id="KW-0732">Signal</keyword>
<gene>
    <name evidence="3" type="ORF">JIN83_15690</name>
</gene>
<comment type="caution">
    <text evidence="3">The sequence shown here is derived from an EMBL/GenBank/DDBJ whole genome shotgun (WGS) entry which is preliminary data.</text>
</comment>
<name>A0AAE2SDX4_9BACT</name>
<evidence type="ECO:0000313" key="4">
    <source>
        <dbReference type="Proteomes" id="UP000634206"/>
    </source>
</evidence>
<evidence type="ECO:0000259" key="2">
    <source>
        <dbReference type="Pfam" id="PF07589"/>
    </source>
</evidence>
<accession>A0AAE2SDX4</accession>
<dbReference type="EMBL" id="JAENIG010000013">
    <property type="protein sequence ID" value="MBK1856415.1"/>
    <property type="molecule type" value="Genomic_DNA"/>
</dbReference>
<dbReference type="Proteomes" id="UP000634206">
    <property type="component" value="Unassembled WGS sequence"/>
</dbReference>
<dbReference type="InterPro" id="IPR013424">
    <property type="entry name" value="Ice-binding_C"/>
</dbReference>
<dbReference type="NCBIfam" id="TIGR02595">
    <property type="entry name" value="PEP_CTERM"/>
    <property type="match status" value="1"/>
</dbReference>
<dbReference type="AlphaFoldDB" id="A0AAE2SDX4"/>
<evidence type="ECO:0000256" key="1">
    <source>
        <dbReference type="SAM" id="SignalP"/>
    </source>
</evidence>
<sequence>MKLLHTLTAAATSLLLASQSSQAALTLYEGFEYTSGDDLDGNGSGIGFGSNLWTGLNSSGTNPHSVGSGLSFGSLEVTGGSAERDIRNGRSTATRLIAASSVTDLTADNTTIWFSVLMDPTINTATTGGQPANTYGTLIFGNAGLTDSSSGTQNGAGTTIANSGDAVGVGFFGNTTFAGVGIQGVTFSDGTIDQGNGASNAITTGDSLSLIVGRIDWAADGSNDTITLYDVTDPAAGLPGTAFSTMTLDVDQTTFDTISISGGQTEAFDEIRFGTELADVIPVPEPSSSLLLGLGSAALLLRRKRA</sequence>
<proteinExistence type="predicted"/>
<organism evidence="3 4">
    <name type="scientific">Oceaniferula flava</name>
    <dbReference type="NCBI Taxonomy" id="2800421"/>
    <lineage>
        <taxon>Bacteria</taxon>
        <taxon>Pseudomonadati</taxon>
        <taxon>Verrucomicrobiota</taxon>
        <taxon>Verrucomicrobiia</taxon>
        <taxon>Verrucomicrobiales</taxon>
        <taxon>Verrucomicrobiaceae</taxon>
        <taxon>Oceaniferula</taxon>
    </lineage>
</organism>
<reference evidence="3" key="1">
    <citation type="submission" date="2021-01" db="EMBL/GenBank/DDBJ databases">
        <title>Modified the classification status of verrucomicrobia.</title>
        <authorList>
            <person name="Feng X."/>
        </authorList>
    </citation>
    <scope>NUCLEOTIDE SEQUENCE</scope>
    <source>
        <strain evidence="3">5K15</strain>
    </source>
</reference>
<keyword evidence="4" id="KW-1185">Reference proteome</keyword>
<protein>
    <submittedName>
        <fullName evidence="3">PEP-CTERM sorting domain-containing protein</fullName>
    </submittedName>
</protein>
<dbReference type="Pfam" id="PF07589">
    <property type="entry name" value="PEP-CTERM"/>
    <property type="match status" value="1"/>
</dbReference>
<dbReference type="RefSeq" id="WP_309491036.1">
    <property type="nucleotide sequence ID" value="NZ_JAENIG010000013.1"/>
</dbReference>
<feature type="domain" description="Ice-binding protein C-terminal" evidence="2">
    <location>
        <begin position="282"/>
        <end position="304"/>
    </location>
</feature>